<dbReference type="Pfam" id="PF04961">
    <property type="entry name" value="FTCD_C"/>
    <property type="match status" value="1"/>
</dbReference>
<dbReference type="InterPro" id="IPR007044">
    <property type="entry name" value="Cyclodeamin/CycHdrlase"/>
</dbReference>
<reference evidence="2 3" key="1">
    <citation type="journal article" date="2019" name="Nat. Microbiol.">
        <title>Mediterranean grassland soil C-N compound turnover is dependent on rainfall and depth, and is mediated by genomically divergent microorganisms.</title>
        <authorList>
            <person name="Diamond S."/>
            <person name="Andeer P.F."/>
            <person name="Li Z."/>
            <person name="Crits-Christoph A."/>
            <person name="Burstein D."/>
            <person name="Anantharaman K."/>
            <person name="Lane K.R."/>
            <person name="Thomas B.C."/>
            <person name="Pan C."/>
            <person name="Northen T.R."/>
            <person name="Banfield J.F."/>
        </authorList>
    </citation>
    <scope>NUCLEOTIDE SEQUENCE [LARGE SCALE GENOMIC DNA]</scope>
    <source>
        <strain evidence="2">NP_8</strain>
    </source>
</reference>
<sequence>MKELSLGQFLDRLASSDPTPGGGTASAIAGALAAGLLAMVSRLSAGKGGDDAAFQRTLAAAEEQRRALLDLAVKDAEAFDAVMRAMRFPKGTTEEKQRRFAAIQDALTQAADVPLEVASRAVSLLEVASSLAGTGNPNVISDVGVAALLAHASVQGALLNVRINLQAIKDPSYRTHTAERVRAAGLRADVLRDEALAAVNTRLE</sequence>
<dbReference type="GO" id="GO:0016787">
    <property type="term" value="F:hydrolase activity"/>
    <property type="evidence" value="ECO:0007669"/>
    <property type="project" value="UniProtKB-KW"/>
</dbReference>
<dbReference type="Proteomes" id="UP000318834">
    <property type="component" value="Unassembled WGS sequence"/>
</dbReference>
<accession>A0A537ITL3</accession>
<gene>
    <name evidence="2" type="ORF">E6H05_07775</name>
</gene>
<proteinExistence type="predicted"/>
<name>A0A537ITL3_9BACT</name>
<dbReference type="InterPro" id="IPR036178">
    <property type="entry name" value="Formintransfe-cycloase-like_sf"/>
</dbReference>
<protein>
    <submittedName>
        <fullName evidence="2">Cyclodeaminase/cyclohydrolase family protein</fullName>
    </submittedName>
</protein>
<dbReference type="EMBL" id="VBAP01000054">
    <property type="protein sequence ID" value="TMI74659.1"/>
    <property type="molecule type" value="Genomic_DNA"/>
</dbReference>
<comment type="caution">
    <text evidence="2">The sequence shown here is derived from an EMBL/GenBank/DDBJ whole genome shotgun (WGS) entry which is preliminary data.</text>
</comment>
<evidence type="ECO:0000313" key="3">
    <source>
        <dbReference type="Proteomes" id="UP000318834"/>
    </source>
</evidence>
<dbReference type="AlphaFoldDB" id="A0A537ITL3"/>
<dbReference type="Gene3D" id="1.20.120.680">
    <property type="entry name" value="Formiminotetrahydrofolate cyclodeaminase monomer, up-and-down helical bundle"/>
    <property type="match status" value="1"/>
</dbReference>
<organism evidence="2 3">
    <name type="scientific">Candidatus Segetimicrobium genomatis</name>
    <dbReference type="NCBI Taxonomy" id="2569760"/>
    <lineage>
        <taxon>Bacteria</taxon>
        <taxon>Bacillati</taxon>
        <taxon>Candidatus Sysuimicrobiota</taxon>
        <taxon>Candidatus Sysuimicrobiia</taxon>
        <taxon>Candidatus Sysuimicrobiales</taxon>
        <taxon>Candidatus Segetimicrobiaceae</taxon>
        <taxon>Candidatus Segetimicrobium</taxon>
    </lineage>
</organism>
<keyword evidence="2" id="KW-0378">Hydrolase</keyword>
<dbReference type="SUPFAM" id="SSF101262">
    <property type="entry name" value="Methenyltetrahydrofolate cyclohydrolase-like"/>
    <property type="match status" value="1"/>
</dbReference>
<evidence type="ECO:0000313" key="2">
    <source>
        <dbReference type="EMBL" id="TMI74659.1"/>
    </source>
</evidence>
<evidence type="ECO:0000259" key="1">
    <source>
        <dbReference type="Pfam" id="PF04961"/>
    </source>
</evidence>
<feature type="domain" description="Cyclodeaminase/cyclohydrolase" evidence="1">
    <location>
        <begin position="5"/>
        <end position="182"/>
    </location>
</feature>